<proteinExistence type="inferred from homology"/>
<name>A0A7Z0D9A8_9ACTN</name>
<organism evidence="7 8">
    <name type="scientific">Naumannella cuiyingiana</name>
    <dbReference type="NCBI Taxonomy" id="1347891"/>
    <lineage>
        <taxon>Bacteria</taxon>
        <taxon>Bacillati</taxon>
        <taxon>Actinomycetota</taxon>
        <taxon>Actinomycetes</taxon>
        <taxon>Propionibacteriales</taxon>
        <taxon>Propionibacteriaceae</taxon>
        <taxon>Naumannella</taxon>
    </lineage>
</organism>
<dbReference type="GO" id="GO:0006729">
    <property type="term" value="P:tetrahydrobiopterin biosynthetic process"/>
    <property type="evidence" value="ECO:0007669"/>
    <property type="project" value="InterPro"/>
</dbReference>
<evidence type="ECO:0000256" key="4">
    <source>
        <dbReference type="ARBA" id="ARBA00021735"/>
    </source>
</evidence>
<evidence type="ECO:0000259" key="6">
    <source>
        <dbReference type="Pfam" id="PF18029"/>
    </source>
</evidence>
<comment type="similarity">
    <text evidence="2">Belongs to the pterin-4-alpha-carbinolamine dehydratase family.</text>
</comment>
<evidence type="ECO:0000256" key="3">
    <source>
        <dbReference type="ARBA" id="ARBA00013252"/>
    </source>
</evidence>
<evidence type="ECO:0000256" key="5">
    <source>
        <dbReference type="ARBA" id="ARBA00023239"/>
    </source>
</evidence>
<dbReference type="Pfam" id="PF18029">
    <property type="entry name" value="Glyoxalase_6"/>
    <property type="match status" value="1"/>
</dbReference>
<dbReference type="InterPro" id="IPR001533">
    <property type="entry name" value="Pterin_deHydtase"/>
</dbReference>
<keyword evidence="8" id="KW-1185">Reference proteome</keyword>
<evidence type="ECO:0000313" key="7">
    <source>
        <dbReference type="EMBL" id="NYI71146.1"/>
    </source>
</evidence>
<dbReference type="RefSeq" id="WP_179445011.1">
    <property type="nucleotide sequence ID" value="NZ_JACBZS010000001.1"/>
</dbReference>
<gene>
    <name evidence="7" type="ORF">GGQ54_001706</name>
</gene>
<evidence type="ECO:0000313" key="8">
    <source>
        <dbReference type="Proteomes" id="UP000527616"/>
    </source>
</evidence>
<accession>A0A7Z0D9A8</accession>
<comment type="caution">
    <text evidence="7">The sequence shown here is derived from an EMBL/GenBank/DDBJ whole genome shotgun (WGS) entry which is preliminary data.</text>
</comment>
<dbReference type="AlphaFoldDB" id="A0A7Z0D9A8"/>
<evidence type="ECO:0000256" key="1">
    <source>
        <dbReference type="ARBA" id="ARBA00001554"/>
    </source>
</evidence>
<dbReference type="CDD" id="cd00488">
    <property type="entry name" value="PCD_DCoH"/>
    <property type="match status" value="1"/>
</dbReference>
<feature type="domain" description="Glyoxalase-like" evidence="6">
    <location>
        <begin position="117"/>
        <end position="209"/>
    </location>
</feature>
<dbReference type="EC" id="4.2.1.96" evidence="3"/>
<protein>
    <recommendedName>
        <fullName evidence="4">Putative pterin-4-alpha-carbinolamine dehydratase</fullName>
        <ecNumber evidence="3">4.2.1.96</ecNumber>
    </recommendedName>
</protein>
<evidence type="ECO:0000256" key="2">
    <source>
        <dbReference type="ARBA" id="ARBA00006472"/>
    </source>
</evidence>
<dbReference type="Pfam" id="PF01329">
    <property type="entry name" value="Pterin_4a"/>
    <property type="match status" value="1"/>
</dbReference>
<dbReference type="Proteomes" id="UP000527616">
    <property type="component" value="Unassembled WGS sequence"/>
</dbReference>
<reference evidence="7 8" key="1">
    <citation type="submission" date="2020-07" db="EMBL/GenBank/DDBJ databases">
        <title>Sequencing the genomes of 1000 actinobacteria strains.</title>
        <authorList>
            <person name="Klenk H.-P."/>
        </authorList>
    </citation>
    <scope>NUCLEOTIDE SEQUENCE [LARGE SCALE GENOMIC DNA]</scope>
    <source>
        <strain evidence="7 8">DSM 103164</strain>
    </source>
</reference>
<dbReference type="SUPFAM" id="SSF55248">
    <property type="entry name" value="PCD-like"/>
    <property type="match status" value="1"/>
</dbReference>
<keyword evidence="5 7" id="KW-0456">Lyase</keyword>
<sequence length="226" mass="23608">MTSNSADAAAFDPSELERLGLADWTYAGGVLKARYDTGDFRTAVRLLDAVADAADAADHHPDVTLGYGRIDFALHSHDQGAVTERDTALAATISGLAAEQGVSREGGSLSFRAGEAVPPAAVPFWLAVLRGPNPPAGEELVIGDDHEVVKITGDDGQGRFRVNVTVDAGDAPGDLVRATLEARGSLVSDEYAPNWWLVADPVGNQARICGQTEGLPPLAQDGPLAR</sequence>
<comment type="catalytic activity">
    <reaction evidence="1">
        <text>(4aS,6R)-4a-hydroxy-L-erythro-5,6,7,8-tetrahydrobiopterin = (6R)-L-erythro-6,7-dihydrobiopterin + H2O</text>
        <dbReference type="Rhea" id="RHEA:11920"/>
        <dbReference type="ChEBI" id="CHEBI:15377"/>
        <dbReference type="ChEBI" id="CHEBI:15642"/>
        <dbReference type="ChEBI" id="CHEBI:43120"/>
        <dbReference type="EC" id="4.2.1.96"/>
    </reaction>
</comment>
<dbReference type="PANTHER" id="PTHR12599">
    <property type="entry name" value="PTERIN-4-ALPHA-CARBINOLAMINE DEHYDRATASE"/>
    <property type="match status" value="1"/>
</dbReference>
<dbReference type="EMBL" id="JACBZS010000001">
    <property type="protein sequence ID" value="NYI71146.1"/>
    <property type="molecule type" value="Genomic_DNA"/>
</dbReference>
<dbReference type="Gene3D" id="3.30.1360.20">
    <property type="entry name" value="Transcriptional coactivator/pterin dehydratase"/>
    <property type="match status" value="1"/>
</dbReference>
<dbReference type="InterPro" id="IPR036428">
    <property type="entry name" value="PCD_sf"/>
</dbReference>
<dbReference type="PANTHER" id="PTHR12599:SF0">
    <property type="entry name" value="PTERIN-4-ALPHA-CARBINOLAMINE DEHYDRATASE"/>
    <property type="match status" value="1"/>
</dbReference>
<dbReference type="InterPro" id="IPR041581">
    <property type="entry name" value="Glyoxalase_6"/>
</dbReference>
<dbReference type="GO" id="GO:0008124">
    <property type="term" value="F:4-alpha-hydroxytetrahydrobiopterin dehydratase activity"/>
    <property type="evidence" value="ECO:0007669"/>
    <property type="project" value="UniProtKB-EC"/>
</dbReference>